<proteinExistence type="inferred from homology"/>
<reference evidence="10" key="1">
    <citation type="submission" date="2021-03" db="EMBL/GenBank/DDBJ databases">
        <title>Bacillus suaedae sp. nov., isolated from Suaeda aralocaspica.</title>
        <authorList>
            <person name="Lei R.F.R."/>
        </authorList>
    </citation>
    <scope>NUCLEOTIDE SEQUENCE</scope>
    <source>
        <strain evidence="10">YZJH907-2</strain>
    </source>
</reference>
<dbReference type="GO" id="GO:0003951">
    <property type="term" value="F:NAD+ kinase activity"/>
    <property type="evidence" value="ECO:0007669"/>
    <property type="project" value="UniProtKB-UniRule"/>
</dbReference>
<sequence>MNNGAKNVFLFYKKTPEMEEISKTITEEAKSYGYHIVSNAKDAQIIISIGGDSAFLQAVQKTNFRENCNYVGISTDSLGFYTDFTINESRELFNSLQEEQISIRQAPVLEVIINEETPFYCLNECTIRSNVIKSFVIEVFIDDMHFETFRGDGMIVSTPSGSTGYSKSVRGAVIDPDLPSLQVSEIASLNNNSYRTLGTSFILGPNRKLTLEVVQDGNDHPIIGVDNEALSIRHAKQIHLSLANREIKVVQKQEHSFWKTVQKTFV</sequence>
<dbReference type="Proteomes" id="UP000678228">
    <property type="component" value="Unassembled WGS sequence"/>
</dbReference>
<comment type="cofactor">
    <cofactor evidence="9">
        <name>a divalent metal cation</name>
        <dbReference type="ChEBI" id="CHEBI:60240"/>
    </cofactor>
</comment>
<dbReference type="Pfam" id="PF20143">
    <property type="entry name" value="NAD_kinase_C"/>
    <property type="match status" value="1"/>
</dbReference>
<keyword evidence="2 9" id="KW-0808">Transferase</keyword>
<dbReference type="PANTHER" id="PTHR20275:SF9">
    <property type="entry name" value="NAD KINASE 2"/>
    <property type="match status" value="1"/>
</dbReference>
<dbReference type="GO" id="GO:0005524">
    <property type="term" value="F:ATP binding"/>
    <property type="evidence" value="ECO:0007669"/>
    <property type="project" value="UniProtKB-KW"/>
</dbReference>
<protein>
    <recommendedName>
        <fullName evidence="9">NAD kinase</fullName>
        <ecNumber evidence="9">2.7.1.23</ecNumber>
    </recommendedName>
    <alternativeName>
        <fullName evidence="9">ATP-dependent NAD kinase</fullName>
    </alternativeName>
</protein>
<dbReference type="EC" id="2.7.1.23" evidence="9"/>
<dbReference type="AlphaFoldDB" id="A0A940WT90"/>
<comment type="subcellular location">
    <subcellularLocation>
        <location evidence="9">Cytoplasm</location>
    </subcellularLocation>
</comment>
<dbReference type="RefSeq" id="WP_210595147.1">
    <property type="nucleotide sequence ID" value="NZ_JAGKSQ010000001.1"/>
</dbReference>
<keyword evidence="4 9" id="KW-0418">Kinase</keyword>
<dbReference type="SUPFAM" id="SSF111331">
    <property type="entry name" value="NAD kinase/diacylglycerol kinase-like"/>
    <property type="match status" value="1"/>
</dbReference>
<dbReference type="InterPro" id="IPR017438">
    <property type="entry name" value="ATP-NAD_kinase_N"/>
</dbReference>
<feature type="binding site" evidence="9">
    <location>
        <position position="150"/>
    </location>
    <ligand>
        <name>NAD(+)</name>
        <dbReference type="ChEBI" id="CHEBI:57540"/>
    </ligand>
</feature>
<gene>
    <name evidence="9" type="primary">nadK</name>
    <name evidence="10" type="ORF">J7W16_01420</name>
</gene>
<comment type="similarity">
    <text evidence="9">Belongs to the NAD kinase family.</text>
</comment>
<dbReference type="Gene3D" id="3.40.50.10330">
    <property type="entry name" value="Probable inorganic polyphosphate/atp-NAD kinase, domain 1"/>
    <property type="match status" value="1"/>
</dbReference>
<dbReference type="InterPro" id="IPR002504">
    <property type="entry name" value="NADK"/>
</dbReference>
<comment type="caution">
    <text evidence="9">Lacks conserved residue(s) required for the propagation of feature annotation.</text>
</comment>
<dbReference type="PANTHER" id="PTHR20275">
    <property type="entry name" value="NAD KINASE"/>
    <property type="match status" value="1"/>
</dbReference>
<comment type="catalytic activity">
    <reaction evidence="8 9">
        <text>NAD(+) + ATP = ADP + NADP(+) + H(+)</text>
        <dbReference type="Rhea" id="RHEA:18629"/>
        <dbReference type="ChEBI" id="CHEBI:15378"/>
        <dbReference type="ChEBI" id="CHEBI:30616"/>
        <dbReference type="ChEBI" id="CHEBI:57540"/>
        <dbReference type="ChEBI" id="CHEBI:58349"/>
        <dbReference type="ChEBI" id="CHEBI:456216"/>
        <dbReference type="EC" id="2.7.1.23"/>
    </reaction>
</comment>
<dbReference type="GO" id="GO:0006741">
    <property type="term" value="P:NADP+ biosynthetic process"/>
    <property type="evidence" value="ECO:0007669"/>
    <property type="project" value="UniProtKB-UniRule"/>
</dbReference>
<dbReference type="NCBIfam" id="NF003424">
    <property type="entry name" value="PRK04885.1"/>
    <property type="match status" value="1"/>
</dbReference>
<comment type="caution">
    <text evidence="10">The sequence shown here is derived from an EMBL/GenBank/DDBJ whole genome shotgun (WGS) entry which is preliminary data.</text>
</comment>
<name>A0A940WT90_9BACI</name>
<dbReference type="Pfam" id="PF01513">
    <property type="entry name" value="NAD_kinase"/>
    <property type="match status" value="1"/>
</dbReference>
<evidence type="ECO:0000256" key="2">
    <source>
        <dbReference type="ARBA" id="ARBA00022679"/>
    </source>
</evidence>
<feature type="active site" description="Proton acceptor" evidence="9">
    <location>
        <position position="52"/>
    </location>
</feature>
<keyword evidence="7 9" id="KW-0520">NAD</keyword>
<dbReference type="NCBIfam" id="NF002902">
    <property type="entry name" value="PRK03501.1"/>
    <property type="match status" value="1"/>
</dbReference>
<keyword evidence="3 9" id="KW-0547">Nucleotide-binding</keyword>
<dbReference type="GO" id="GO:0005737">
    <property type="term" value="C:cytoplasm"/>
    <property type="evidence" value="ECO:0007669"/>
    <property type="project" value="UniProtKB-SubCell"/>
</dbReference>
<comment type="function">
    <text evidence="9">Involved in the regulation of the intracellular balance of NAD and NADP, and is a key enzyme in the biosynthesis of NADP. Catalyzes specifically the phosphorylation on 2'-hydroxyl of the adenosine moiety of NAD to yield NADP.</text>
</comment>
<evidence type="ECO:0000313" key="11">
    <source>
        <dbReference type="Proteomes" id="UP000678228"/>
    </source>
</evidence>
<evidence type="ECO:0000256" key="7">
    <source>
        <dbReference type="ARBA" id="ARBA00023027"/>
    </source>
</evidence>
<keyword evidence="11" id="KW-1185">Reference proteome</keyword>
<dbReference type="HAMAP" id="MF_00361">
    <property type="entry name" value="NAD_kinase"/>
    <property type="match status" value="1"/>
</dbReference>
<feature type="binding site" evidence="9">
    <location>
        <begin position="163"/>
        <end position="168"/>
    </location>
    <ligand>
        <name>NAD(+)</name>
        <dbReference type="ChEBI" id="CHEBI:57540"/>
    </ligand>
</feature>
<evidence type="ECO:0000256" key="4">
    <source>
        <dbReference type="ARBA" id="ARBA00022777"/>
    </source>
</evidence>
<dbReference type="GO" id="GO:0019674">
    <property type="term" value="P:NAD+ metabolic process"/>
    <property type="evidence" value="ECO:0007669"/>
    <property type="project" value="InterPro"/>
</dbReference>
<keyword evidence="6 9" id="KW-0521">NADP</keyword>
<organism evidence="10 11">
    <name type="scientific">Halalkalibacter suaedae</name>
    <dbReference type="NCBI Taxonomy" id="2822140"/>
    <lineage>
        <taxon>Bacteria</taxon>
        <taxon>Bacillati</taxon>
        <taxon>Bacillota</taxon>
        <taxon>Bacilli</taxon>
        <taxon>Bacillales</taxon>
        <taxon>Bacillaceae</taxon>
        <taxon>Halalkalibacter</taxon>
    </lineage>
</organism>
<dbReference type="InterPro" id="IPR017437">
    <property type="entry name" value="ATP-NAD_kinase_PpnK-typ_C"/>
</dbReference>
<evidence type="ECO:0000313" key="10">
    <source>
        <dbReference type="EMBL" id="MBP3949773.1"/>
    </source>
</evidence>
<keyword evidence="5 9" id="KW-0067">ATP-binding</keyword>
<evidence type="ECO:0000256" key="1">
    <source>
        <dbReference type="ARBA" id="ARBA00022490"/>
    </source>
</evidence>
<dbReference type="GO" id="GO:0051287">
    <property type="term" value="F:NAD binding"/>
    <property type="evidence" value="ECO:0007669"/>
    <property type="project" value="UniProtKB-ARBA"/>
</dbReference>
<evidence type="ECO:0000256" key="8">
    <source>
        <dbReference type="ARBA" id="ARBA00047925"/>
    </source>
</evidence>
<accession>A0A940WT90</accession>
<dbReference type="InterPro" id="IPR016064">
    <property type="entry name" value="NAD/diacylglycerol_kinase_sf"/>
</dbReference>
<evidence type="ECO:0000256" key="5">
    <source>
        <dbReference type="ARBA" id="ARBA00022840"/>
    </source>
</evidence>
<evidence type="ECO:0000256" key="6">
    <source>
        <dbReference type="ARBA" id="ARBA00022857"/>
    </source>
</evidence>
<dbReference type="EMBL" id="JAGKSQ010000001">
    <property type="protein sequence ID" value="MBP3949773.1"/>
    <property type="molecule type" value="Genomic_DNA"/>
</dbReference>
<evidence type="ECO:0000256" key="9">
    <source>
        <dbReference type="HAMAP-Rule" id="MF_00361"/>
    </source>
</evidence>
<dbReference type="GO" id="GO:0046872">
    <property type="term" value="F:metal ion binding"/>
    <property type="evidence" value="ECO:0007669"/>
    <property type="project" value="UniProtKB-UniRule"/>
</dbReference>
<evidence type="ECO:0000256" key="3">
    <source>
        <dbReference type="ARBA" id="ARBA00022741"/>
    </source>
</evidence>
<dbReference type="Gene3D" id="2.60.200.30">
    <property type="entry name" value="Probable inorganic polyphosphate/atp-NAD kinase, domain 2"/>
    <property type="match status" value="1"/>
</dbReference>
<feature type="binding site" evidence="9">
    <location>
        <begin position="123"/>
        <end position="124"/>
    </location>
    <ligand>
        <name>NAD(+)</name>
        <dbReference type="ChEBI" id="CHEBI:57540"/>
    </ligand>
</feature>
<feature type="binding site" evidence="9">
    <location>
        <position position="187"/>
    </location>
    <ligand>
        <name>NAD(+)</name>
        <dbReference type="ChEBI" id="CHEBI:57540"/>
    </ligand>
</feature>
<feature type="binding site" evidence="9">
    <location>
        <position position="152"/>
    </location>
    <ligand>
        <name>NAD(+)</name>
        <dbReference type="ChEBI" id="CHEBI:57540"/>
    </ligand>
</feature>
<keyword evidence="1 9" id="KW-0963">Cytoplasm</keyword>